<evidence type="ECO:0000313" key="3">
    <source>
        <dbReference type="EMBL" id="MCG4611627.1"/>
    </source>
</evidence>
<dbReference type="Pfam" id="PF12389">
    <property type="entry name" value="Peptidase_M73"/>
    <property type="match status" value="1"/>
</dbReference>
<proteinExistence type="predicted"/>
<dbReference type="Gene3D" id="2.160.20.110">
    <property type="match status" value="1"/>
</dbReference>
<keyword evidence="4" id="KW-1185">Reference proteome</keyword>
<dbReference type="RefSeq" id="WP_237967085.1">
    <property type="nucleotide sequence ID" value="NZ_JAKNHQ010000019.1"/>
</dbReference>
<dbReference type="InterPro" id="IPR022121">
    <property type="entry name" value="Peptidase_M73_camelysin"/>
</dbReference>
<evidence type="ECO:0000256" key="1">
    <source>
        <dbReference type="SAM" id="MobiDB-lite"/>
    </source>
</evidence>
<dbReference type="InterPro" id="IPR011493">
    <property type="entry name" value="GLUG"/>
</dbReference>
<organism evidence="3 4">
    <name type="scientific">Anaeromassilibacillus senegalensis</name>
    <dbReference type="NCBI Taxonomy" id="1673717"/>
    <lineage>
        <taxon>Bacteria</taxon>
        <taxon>Bacillati</taxon>
        <taxon>Bacillota</taxon>
        <taxon>Clostridia</taxon>
        <taxon>Eubacteriales</taxon>
        <taxon>Acutalibacteraceae</taxon>
        <taxon>Anaeromassilibacillus</taxon>
    </lineage>
</organism>
<dbReference type="Proteomes" id="UP001298681">
    <property type="component" value="Unassembled WGS sequence"/>
</dbReference>
<evidence type="ECO:0000259" key="2">
    <source>
        <dbReference type="Pfam" id="PF07581"/>
    </source>
</evidence>
<comment type="caution">
    <text evidence="3">The sequence shown here is derived from an EMBL/GenBank/DDBJ whole genome shotgun (WGS) entry which is preliminary data.</text>
</comment>
<reference evidence="3 4" key="1">
    <citation type="submission" date="2022-01" db="EMBL/GenBank/DDBJ databases">
        <title>Collection of gut derived symbiotic bacterial strains cultured from healthy donors.</title>
        <authorList>
            <person name="Lin H."/>
            <person name="Kohout C."/>
            <person name="Waligurski E."/>
            <person name="Pamer E.G."/>
        </authorList>
    </citation>
    <scope>NUCLEOTIDE SEQUENCE [LARGE SCALE GENOMIC DNA]</scope>
    <source>
        <strain evidence="3 4">DFI.7.58</strain>
    </source>
</reference>
<protein>
    <submittedName>
        <fullName evidence="3">SipW-dependent-type signal peptide-containing protein</fullName>
    </submittedName>
</protein>
<accession>A0ABS9MLF6</accession>
<sequence length="974" mass="103682">MKAKKSRVILSGVSLLLVLCLLVGGTMAWFTDTEKVDTNFTAGILDVSVKPGEEGKTALDFKNLRPMLYENFYKELDKNEWNNDVTQGGTTGLKDSHYEPVPAYFKPVEITNEGTLPTKVKLSLEAGNGCADGEPILTKDNITITQDGSKQDCANRLAPVLKVFVYKLVGEDWTLVKGVNLNTAYDKDAANPDGVASENTAEEANSTYMTAMIPANGTAQYVIAGYLPETVGNAYQGQHYHGNLVLNAYQMDDTAAGNPDEGGSSSEDPDDPDRFNDNVTIEWRENTADGTLVQSRKVTVKSDTTIAAADYDAPQGYVYSPVAADQSSAVTVDDKTGAATPATVVFTVVPEEAETIEYVLQYRNTVDGELLTETKTVSLEVPGEYTIATPDWAGRTVTITAPLPEGYVFDPAAQSFNVSVDADGVATPETVTFGVKPEGSGEDPDPEEHPEAYQVRVDFRNAETGALLDQSNSKTYSGLSKAAHTFTPVAEAQTDTATAHYVTAPEGYEYDPATQTAKFVTVPVANGPAVIVFTVKPVDSGEEPGGDPDQDYNYSVTVQYKEGDSIRHTQTVPITAKGDVTSYTINADLSWVTKYDNEYDSQSGNTQSRYILASGQSGSQTVTLNPSTETVAPNPVVFELQTGLYKSGDGSEANPYVISNAIQFDNIRWSMNSHFKLDSSINLGSNENRGYFSTIGIGSATDTPFEGTLDGNGYTISNLKIDYGTDYINVGLFAINEGEIRNLIIETNGGIQAATDVGAVVGINRGKITNVHVNGTVGGLTSTDTNVGLICGHNESTGTITQCSSEGMAIGYTYVGGLVGFNEGTITESYSLAGVNSYVTVNNSFGVIGGLAGANNGRIENCYAIPAKTIQGYQYIGGLVGYQNFGSIKNCYSVANSKVYAALNAHLGVGYATSAGYRNISGLYYATTTGSGTVNGMTAISPSALQSGTTLSGFDTSVWSFNAGEYPNLINNRR</sequence>
<dbReference type="NCBIfam" id="TIGR04088">
    <property type="entry name" value="cognate_SipW"/>
    <property type="match status" value="1"/>
</dbReference>
<gene>
    <name evidence="3" type="ORF">L0P57_11895</name>
</gene>
<name>A0ABS9MLF6_9FIRM</name>
<feature type="domain" description="GLUG" evidence="2">
    <location>
        <begin position="872"/>
        <end position="895"/>
    </location>
</feature>
<evidence type="ECO:0000313" key="4">
    <source>
        <dbReference type="Proteomes" id="UP001298681"/>
    </source>
</evidence>
<dbReference type="EMBL" id="JAKNHQ010000019">
    <property type="protein sequence ID" value="MCG4611627.1"/>
    <property type="molecule type" value="Genomic_DNA"/>
</dbReference>
<feature type="region of interest" description="Disordered" evidence="1">
    <location>
        <begin position="253"/>
        <end position="277"/>
    </location>
</feature>
<dbReference type="InterPro" id="IPR023833">
    <property type="entry name" value="Signal_pept_SipW-depend-type"/>
</dbReference>
<dbReference type="Pfam" id="PF07581">
    <property type="entry name" value="Glug"/>
    <property type="match status" value="1"/>
</dbReference>